<dbReference type="EMBL" id="CP049616">
    <property type="protein sequence ID" value="QII44028.1"/>
    <property type="molecule type" value="Genomic_DNA"/>
</dbReference>
<keyword evidence="3" id="KW-1185">Reference proteome</keyword>
<evidence type="ECO:0000259" key="1">
    <source>
        <dbReference type="Pfam" id="PF10988"/>
    </source>
</evidence>
<evidence type="ECO:0000313" key="3">
    <source>
        <dbReference type="Proteomes" id="UP000502928"/>
    </source>
</evidence>
<sequence length="215" mass="22666">MKLKKSIILWCATIVVSCSSDDITGSGTLTTESRELNAFTAVSVKGIANVNITQGDSQTVEITADSNVIDYLRTEVENGSLNIYLASGHNYENITVHVDVMVKGLNGVTNEGSGTLKILDVENLDFHIKNIGTSDISFSGSSKTLSIENEGSGRISGYGFLTESCAVNIVGSGDVEVNCANELQVEINGSGNVFYKGNPTISTTIEGSGKVINSN</sequence>
<organism evidence="2 3">
    <name type="scientific">Flagellimonas oceani</name>
    <dbReference type="NCBI Taxonomy" id="2698672"/>
    <lineage>
        <taxon>Bacteria</taxon>
        <taxon>Pseudomonadati</taxon>
        <taxon>Bacteroidota</taxon>
        <taxon>Flavobacteriia</taxon>
        <taxon>Flavobacteriales</taxon>
        <taxon>Flavobacteriaceae</taxon>
        <taxon>Flagellimonas</taxon>
    </lineage>
</organism>
<dbReference type="PROSITE" id="PS51257">
    <property type="entry name" value="PROKAR_LIPOPROTEIN"/>
    <property type="match status" value="1"/>
</dbReference>
<gene>
    <name evidence="2" type="ORF">GVT53_04850</name>
</gene>
<evidence type="ECO:0000313" key="2">
    <source>
        <dbReference type="EMBL" id="QII44028.1"/>
    </source>
</evidence>
<feature type="domain" description="Putative auto-transporter adhesin head GIN" evidence="1">
    <location>
        <begin position="38"/>
        <end position="199"/>
    </location>
</feature>
<dbReference type="AlphaFoldDB" id="A0A6G7J0A2"/>
<reference evidence="2 3" key="1">
    <citation type="submission" date="2020-02" db="EMBL/GenBank/DDBJ databases">
        <title>Complete genome of Muricauda sp. 501str8.</title>
        <authorList>
            <person name="Dong B."/>
            <person name="Zhu S."/>
            <person name="Yang J."/>
            <person name="Chen J."/>
        </authorList>
    </citation>
    <scope>NUCLEOTIDE SEQUENCE [LARGE SCALE GENOMIC DNA]</scope>
    <source>
        <strain evidence="2 3">501str8</strain>
    </source>
</reference>
<dbReference type="Gene3D" id="2.160.20.120">
    <property type="match status" value="1"/>
</dbReference>
<name>A0A6G7J0A2_9FLAO</name>
<dbReference type="Proteomes" id="UP000502928">
    <property type="component" value="Chromosome"/>
</dbReference>
<dbReference type="Pfam" id="PF10988">
    <property type="entry name" value="DUF2807"/>
    <property type="match status" value="1"/>
</dbReference>
<proteinExistence type="predicted"/>
<dbReference type="RefSeq" id="WP_166247689.1">
    <property type="nucleotide sequence ID" value="NZ_CP049616.1"/>
</dbReference>
<dbReference type="KEGG" id="mut:GVT53_04850"/>
<accession>A0A6G7J0A2</accession>
<protein>
    <submittedName>
        <fullName evidence="2">DUF2807 domain-containing protein</fullName>
    </submittedName>
</protein>
<dbReference type="InterPro" id="IPR021255">
    <property type="entry name" value="DUF2807"/>
</dbReference>